<dbReference type="RefSeq" id="WP_184928678.1">
    <property type="nucleotide sequence ID" value="NZ_JACHMO010000001.1"/>
</dbReference>
<dbReference type="EMBL" id="JACHMO010000001">
    <property type="protein sequence ID" value="MBB5808822.1"/>
    <property type="molecule type" value="Genomic_DNA"/>
</dbReference>
<dbReference type="Pfam" id="PF10088">
    <property type="entry name" value="DUF2326"/>
    <property type="match status" value="1"/>
</dbReference>
<dbReference type="InterPro" id="IPR027417">
    <property type="entry name" value="P-loop_NTPase"/>
</dbReference>
<evidence type="ECO:0000313" key="2">
    <source>
        <dbReference type="EMBL" id="MBB5808822.1"/>
    </source>
</evidence>
<evidence type="ECO:0000259" key="1">
    <source>
        <dbReference type="Pfam" id="PF10088"/>
    </source>
</evidence>
<comment type="caution">
    <text evidence="2">The sequence shown here is derived from an EMBL/GenBank/DDBJ whole genome shotgun (WGS) entry which is preliminary data.</text>
</comment>
<dbReference type="Proteomes" id="UP000552097">
    <property type="component" value="Unassembled WGS sequence"/>
</dbReference>
<sequence>MIHEVTSSLPKFKGLRFTSGLNIVLADRTDKSEETDTRNGSGKSSLVEILHYLLGGKADPKSVFRMPPLDEHWFEMTFDLAGRRVRVRRDGATPGKVTIATPTDDGEGEDEETISNEQWKRRLAAGVFGLSQEGDWAPSFRSCISYFLRRQSAGGFQTPTKHFSQQMTWDVQVNLSFLLGLDVELPRAWQRLRERERQMDTLRKASQDGALGEIVGNSGELASELAGAEDELNTLARSVADFTVIPAYTTAEVEVTRLGQQIRALNNQMISDREYLAQLDNSFDEVQGARSTGLAELYAAAEVQLPEVALAAYDEVQAFHDSVIANRRQYLAAEIRRITNDLATNTAERDRLAERRSDGLRLLASGGAAETLFELQRDVARRQVRVEQLRQRYENAVALESQQGELRLERQKLAAALTRDLAERQQMLGPAFVTFERLSQRLYADQQHGRLIINATDNGPEITATIPRGRSKGITNMQVYCFDVDLVTLWSRRGRGPGFLVHDSHLFDGVDERQRATALQLGAELADAEGFQYIVTLNSDETPAELPNGREVEDYVLPQRLTDHGDDGGLFGLRF</sequence>
<protein>
    <submittedName>
        <fullName evidence="2">Uncharacterized protein YydD (DUF2326 family)</fullName>
    </submittedName>
</protein>
<dbReference type="AlphaFoldDB" id="A0A7W9HUN7"/>
<dbReference type="SUPFAM" id="SSF52540">
    <property type="entry name" value="P-loop containing nucleoside triphosphate hydrolases"/>
    <property type="match status" value="1"/>
</dbReference>
<dbReference type="Gene3D" id="3.40.50.300">
    <property type="entry name" value="P-loop containing nucleotide triphosphate hydrolases"/>
    <property type="match status" value="1"/>
</dbReference>
<name>A0A7W9HUN7_9PSEU</name>
<reference evidence="2 3" key="1">
    <citation type="submission" date="2020-08" db="EMBL/GenBank/DDBJ databases">
        <title>Sequencing the genomes of 1000 actinobacteria strains.</title>
        <authorList>
            <person name="Klenk H.-P."/>
        </authorList>
    </citation>
    <scope>NUCLEOTIDE SEQUENCE [LARGE SCALE GENOMIC DNA]</scope>
    <source>
        <strain evidence="2 3">DSM 45486</strain>
    </source>
</reference>
<evidence type="ECO:0000313" key="3">
    <source>
        <dbReference type="Proteomes" id="UP000552097"/>
    </source>
</evidence>
<keyword evidence="3" id="KW-1185">Reference proteome</keyword>
<proteinExistence type="predicted"/>
<accession>A0A7W9HUN7</accession>
<dbReference type="InterPro" id="IPR018760">
    <property type="entry name" value="DUF2326"/>
</dbReference>
<organism evidence="2 3">
    <name type="scientific">Saccharothrix ecbatanensis</name>
    <dbReference type="NCBI Taxonomy" id="1105145"/>
    <lineage>
        <taxon>Bacteria</taxon>
        <taxon>Bacillati</taxon>
        <taxon>Actinomycetota</taxon>
        <taxon>Actinomycetes</taxon>
        <taxon>Pseudonocardiales</taxon>
        <taxon>Pseudonocardiaceae</taxon>
        <taxon>Saccharothrix</taxon>
    </lineage>
</organism>
<gene>
    <name evidence="2" type="ORF">F4560_008590</name>
</gene>
<feature type="domain" description="DUF2326" evidence="1">
    <location>
        <begin position="438"/>
        <end position="575"/>
    </location>
</feature>